<keyword evidence="5" id="KW-0653">Protein transport</keyword>
<gene>
    <name evidence="6" type="ORF">SCUD_LOCUS23493</name>
</gene>
<dbReference type="AlphaFoldDB" id="A0A183L822"/>
<accession>A0A183L822</accession>
<evidence type="ECO:0000256" key="3">
    <source>
        <dbReference type="ARBA" id="ARBA00023132"/>
    </source>
</evidence>
<evidence type="ECO:0000313" key="7">
    <source>
        <dbReference type="Proteomes" id="UP000279833"/>
    </source>
</evidence>
<dbReference type="STRING" id="6186.A0A183L822"/>
<evidence type="ECO:0000256" key="5">
    <source>
        <dbReference type="RuleBase" id="RU364035"/>
    </source>
</evidence>
<evidence type="ECO:0000256" key="4">
    <source>
        <dbReference type="ARBA" id="ARBA00023242"/>
    </source>
</evidence>
<keyword evidence="7" id="KW-1185">Reference proteome</keyword>
<keyword evidence="3 5" id="KW-0906">Nuclear pore complex</keyword>
<comment type="similarity">
    <text evidence="2 5">Belongs to the nucleoporin interacting component (NIC) family.</text>
</comment>
<evidence type="ECO:0000256" key="1">
    <source>
        <dbReference type="ARBA" id="ARBA00004567"/>
    </source>
</evidence>
<protein>
    <recommendedName>
        <fullName evidence="5">Nuclear pore protein</fullName>
    </recommendedName>
</protein>
<keyword evidence="4 5" id="KW-0539">Nucleus</keyword>
<dbReference type="Proteomes" id="UP000279833">
    <property type="component" value="Unassembled WGS sequence"/>
</dbReference>
<proteinExistence type="inferred from homology"/>
<dbReference type="PANTHER" id="PTHR11225:SF4">
    <property type="entry name" value="NUCLEAR PORE COMPLEX PROTEIN NUP93"/>
    <property type="match status" value="1"/>
</dbReference>
<keyword evidence="5" id="KW-0811">Translocation</keyword>
<sequence length="173" mass="19798">MRLTSTDFTPIQNGVPRDLLTYMSRTQDSVSREKQLKTQLKNPHSDITEIWNIMKTISHHMRNEHSSMLSYDHPLEVRASVSIQNTLSLCSLEHLESEFLEFLKITIANQPRLARLGGRPGTRSLVRAYLSLRLPSDNVADVPSLSNLYQLSEQNGWEFDVCQYFNALCSLCV</sequence>
<evidence type="ECO:0000313" key="8">
    <source>
        <dbReference type="WBParaSite" id="SCUD_0002349601-mRNA-1"/>
    </source>
</evidence>
<dbReference type="Pfam" id="PF04097">
    <property type="entry name" value="Nic96"/>
    <property type="match status" value="1"/>
</dbReference>
<dbReference type="EMBL" id="UZAK01055585">
    <property type="protein sequence ID" value="VDP83458.1"/>
    <property type="molecule type" value="Genomic_DNA"/>
</dbReference>
<dbReference type="PANTHER" id="PTHR11225">
    <property type="entry name" value="NUCLEAR PORE COMPLEX PROTEIN NUP93 NUCLEOPORIN NUP93 DEAD EYE PROTEIN"/>
    <property type="match status" value="1"/>
</dbReference>
<dbReference type="InterPro" id="IPR007231">
    <property type="entry name" value="Nucleoporin_int_Nup93/Nic96"/>
</dbReference>
<comment type="subcellular location">
    <subcellularLocation>
        <location evidence="1 5">Nucleus</location>
        <location evidence="1 5">Nuclear pore complex</location>
    </subcellularLocation>
</comment>
<dbReference type="GO" id="GO:0016973">
    <property type="term" value="P:poly(A)+ mRNA export from nucleus"/>
    <property type="evidence" value="ECO:0007669"/>
    <property type="project" value="TreeGrafter"/>
</dbReference>
<dbReference type="WBParaSite" id="SCUD_0002349601-mRNA-1">
    <property type="protein sequence ID" value="SCUD_0002349601-mRNA-1"/>
    <property type="gene ID" value="SCUD_0002349601"/>
</dbReference>
<reference evidence="6 7" key="2">
    <citation type="submission" date="2018-11" db="EMBL/GenBank/DDBJ databases">
        <authorList>
            <consortium name="Pathogen Informatics"/>
        </authorList>
    </citation>
    <scope>NUCLEOTIDE SEQUENCE [LARGE SCALE GENOMIC DNA]</scope>
    <source>
        <strain evidence="6">Dakar</strain>
        <strain evidence="7">Dakar, Senegal</strain>
    </source>
</reference>
<evidence type="ECO:0000313" key="6">
    <source>
        <dbReference type="EMBL" id="VDP83458.1"/>
    </source>
</evidence>
<dbReference type="GO" id="GO:0005643">
    <property type="term" value="C:nuclear pore"/>
    <property type="evidence" value="ECO:0007669"/>
    <property type="project" value="UniProtKB-SubCell"/>
</dbReference>
<organism evidence="8">
    <name type="scientific">Schistosoma curassoni</name>
    <dbReference type="NCBI Taxonomy" id="6186"/>
    <lineage>
        <taxon>Eukaryota</taxon>
        <taxon>Metazoa</taxon>
        <taxon>Spiralia</taxon>
        <taxon>Lophotrochozoa</taxon>
        <taxon>Platyhelminthes</taxon>
        <taxon>Trematoda</taxon>
        <taxon>Digenea</taxon>
        <taxon>Strigeidida</taxon>
        <taxon>Schistosomatoidea</taxon>
        <taxon>Schistosomatidae</taxon>
        <taxon>Schistosoma</taxon>
    </lineage>
</organism>
<keyword evidence="5" id="KW-0472">Membrane</keyword>
<reference evidence="8" key="1">
    <citation type="submission" date="2016-06" db="UniProtKB">
        <authorList>
            <consortium name="WormBaseParasite"/>
        </authorList>
    </citation>
    <scope>IDENTIFICATION</scope>
</reference>
<keyword evidence="5" id="KW-0509">mRNA transport</keyword>
<evidence type="ECO:0000256" key="2">
    <source>
        <dbReference type="ARBA" id="ARBA00010186"/>
    </source>
</evidence>
<keyword evidence="5" id="KW-0813">Transport</keyword>
<dbReference type="GO" id="GO:0006606">
    <property type="term" value="P:protein import into nucleus"/>
    <property type="evidence" value="ECO:0007669"/>
    <property type="project" value="TreeGrafter"/>
</dbReference>
<dbReference type="GO" id="GO:0017056">
    <property type="term" value="F:structural constituent of nuclear pore"/>
    <property type="evidence" value="ECO:0007669"/>
    <property type="project" value="InterPro"/>
</dbReference>
<name>A0A183L822_9TREM</name>